<evidence type="ECO:0000313" key="2">
    <source>
        <dbReference type="EMBL" id="MBA8932179.1"/>
    </source>
</evidence>
<dbReference type="EMBL" id="JACJID010000011">
    <property type="protein sequence ID" value="MBA8932179.1"/>
    <property type="molecule type" value="Genomic_DNA"/>
</dbReference>
<feature type="compositionally biased region" description="Basic and acidic residues" evidence="1">
    <location>
        <begin position="103"/>
        <end position="120"/>
    </location>
</feature>
<feature type="compositionally biased region" description="Polar residues" evidence="1">
    <location>
        <begin position="92"/>
        <end position="102"/>
    </location>
</feature>
<feature type="region of interest" description="Disordered" evidence="1">
    <location>
        <begin position="82"/>
        <end position="147"/>
    </location>
</feature>
<gene>
    <name evidence="2" type="ORF">BC739_009438</name>
</gene>
<evidence type="ECO:0000313" key="3">
    <source>
        <dbReference type="Proteomes" id="UP000517916"/>
    </source>
</evidence>
<sequence>MARTSIKTDARRIARERLAKKAEARRLREQAEEGHITDFEAARTRYRQAEHDMATAVAGLLELGNSTNSVAELTELTESEVRRLRKHAAAPSSESIPAQQDSAKQDSLRPDARPRHHVDDEQSAFAFDSTTQHQPVSTGNTGTRQDE</sequence>
<reference evidence="2 3" key="1">
    <citation type="submission" date="2020-08" db="EMBL/GenBank/DDBJ databases">
        <title>Genomic Encyclopedia of Archaeal and Bacterial Type Strains, Phase II (KMG-II): from individual species to whole genera.</title>
        <authorList>
            <person name="Goeker M."/>
        </authorList>
    </citation>
    <scope>NUCLEOTIDE SEQUENCE [LARGE SCALE GENOMIC DNA]</scope>
    <source>
        <strain evidence="2 3">DSM 43850</strain>
    </source>
</reference>
<feature type="compositionally biased region" description="Polar residues" evidence="1">
    <location>
        <begin position="128"/>
        <end position="147"/>
    </location>
</feature>
<dbReference type="Proteomes" id="UP000517916">
    <property type="component" value="Unassembled WGS sequence"/>
</dbReference>
<comment type="caution">
    <text evidence="2">The sequence shown here is derived from an EMBL/GenBank/DDBJ whole genome shotgun (WGS) entry which is preliminary data.</text>
</comment>
<name>A0ABR6BZ41_9PSEU</name>
<protein>
    <submittedName>
        <fullName evidence="2">Vacuolar-type H+-ATPase subunit E/Vma4</fullName>
    </submittedName>
</protein>
<proteinExistence type="predicted"/>
<keyword evidence="3" id="KW-1185">Reference proteome</keyword>
<accession>A0ABR6BZ41</accession>
<dbReference type="RefSeq" id="WP_182840700.1">
    <property type="nucleotide sequence ID" value="NZ_BAAABQ010000083.1"/>
</dbReference>
<evidence type="ECO:0000256" key="1">
    <source>
        <dbReference type="SAM" id="MobiDB-lite"/>
    </source>
</evidence>
<organism evidence="2 3">
    <name type="scientific">Kutzneria viridogrisea</name>
    <dbReference type="NCBI Taxonomy" id="47990"/>
    <lineage>
        <taxon>Bacteria</taxon>
        <taxon>Bacillati</taxon>
        <taxon>Actinomycetota</taxon>
        <taxon>Actinomycetes</taxon>
        <taxon>Pseudonocardiales</taxon>
        <taxon>Pseudonocardiaceae</taxon>
        <taxon>Kutzneria</taxon>
    </lineage>
</organism>